<keyword evidence="3" id="KW-1185">Reference proteome</keyword>
<evidence type="ECO:0000313" key="2">
    <source>
        <dbReference type="EMBL" id="CEJ92466.1"/>
    </source>
</evidence>
<feature type="compositionally biased region" description="Polar residues" evidence="1">
    <location>
        <begin position="49"/>
        <end position="63"/>
    </location>
</feature>
<feature type="region of interest" description="Disordered" evidence="1">
    <location>
        <begin position="1"/>
        <end position="63"/>
    </location>
</feature>
<dbReference type="HOGENOM" id="CLU_2689552_0_0_1"/>
<dbReference type="AlphaFoldDB" id="A0A0A1T5L7"/>
<dbReference type="Proteomes" id="UP000039046">
    <property type="component" value="Unassembled WGS sequence"/>
</dbReference>
<organism evidence="2 3">
    <name type="scientific">[Torrubiella] hemipterigena</name>
    <dbReference type="NCBI Taxonomy" id="1531966"/>
    <lineage>
        <taxon>Eukaryota</taxon>
        <taxon>Fungi</taxon>
        <taxon>Dikarya</taxon>
        <taxon>Ascomycota</taxon>
        <taxon>Pezizomycotina</taxon>
        <taxon>Sordariomycetes</taxon>
        <taxon>Hypocreomycetidae</taxon>
        <taxon>Hypocreales</taxon>
        <taxon>Clavicipitaceae</taxon>
        <taxon>Clavicipitaceae incertae sedis</taxon>
        <taxon>'Torrubiella' clade</taxon>
    </lineage>
</organism>
<accession>A0A0A1T5L7</accession>
<evidence type="ECO:0000256" key="1">
    <source>
        <dbReference type="SAM" id="MobiDB-lite"/>
    </source>
</evidence>
<feature type="compositionally biased region" description="Basic and acidic residues" evidence="1">
    <location>
        <begin position="34"/>
        <end position="47"/>
    </location>
</feature>
<dbReference type="EMBL" id="CDHN01000004">
    <property type="protein sequence ID" value="CEJ92466.1"/>
    <property type="molecule type" value="Genomic_DNA"/>
</dbReference>
<reference evidence="2 3" key="1">
    <citation type="journal article" date="2015" name="Genome Announc.">
        <title>Draft Genome Sequence and Gene Annotation of the Entomopathogenic Fungus Verticillium hemipterigenum.</title>
        <authorList>
            <person name="Horn F."/>
            <person name="Habel A."/>
            <person name="Scharf D.H."/>
            <person name="Dworschak J."/>
            <person name="Brakhage A.A."/>
            <person name="Guthke R."/>
            <person name="Hertweck C."/>
            <person name="Linde J."/>
        </authorList>
    </citation>
    <scope>NUCLEOTIDE SEQUENCE [LARGE SCALE GENOMIC DNA]</scope>
</reference>
<sequence length="74" mass="8487">MSDTHSERRPSSVKSTTHSIRGFIHRLTNNPEKYTVHTEIPRAERHSHSTTPRAKQLSQAQVKTSVYETLCLTK</sequence>
<feature type="compositionally biased region" description="Basic and acidic residues" evidence="1">
    <location>
        <begin position="1"/>
        <end position="10"/>
    </location>
</feature>
<protein>
    <submittedName>
        <fullName evidence="2">Uncharacterized protein</fullName>
    </submittedName>
</protein>
<evidence type="ECO:0000313" key="3">
    <source>
        <dbReference type="Proteomes" id="UP000039046"/>
    </source>
</evidence>
<gene>
    <name evidence="2" type="ORF">VHEMI08118</name>
</gene>
<proteinExistence type="predicted"/>
<name>A0A0A1T5L7_9HYPO</name>